<evidence type="ECO:0000313" key="6">
    <source>
        <dbReference type="Proteomes" id="UP001630127"/>
    </source>
</evidence>
<dbReference type="EMBL" id="JBJUIK010000013">
    <property type="protein sequence ID" value="KAL3505638.1"/>
    <property type="molecule type" value="Genomic_DNA"/>
</dbReference>
<evidence type="ECO:0000256" key="3">
    <source>
        <dbReference type="PROSITE-ProRule" id="PRU01191"/>
    </source>
</evidence>
<evidence type="ECO:0000256" key="4">
    <source>
        <dbReference type="SAM" id="MobiDB-lite"/>
    </source>
</evidence>
<evidence type="ECO:0000313" key="5">
    <source>
        <dbReference type="EMBL" id="KAL3505638.1"/>
    </source>
</evidence>
<dbReference type="InterPro" id="IPR005202">
    <property type="entry name" value="TF_GRAS"/>
</dbReference>
<comment type="similarity">
    <text evidence="3">Belongs to the GRAS family.</text>
</comment>
<comment type="caution">
    <text evidence="5">The sequence shown here is derived from an EMBL/GenBank/DDBJ whole genome shotgun (WGS) entry which is preliminary data.</text>
</comment>
<feature type="region of interest" description="SAW" evidence="3">
    <location>
        <begin position="412"/>
        <end position="427"/>
    </location>
</feature>
<name>A0ABD2YJA7_9GENT</name>
<evidence type="ECO:0000256" key="2">
    <source>
        <dbReference type="ARBA" id="ARBA00023163"/>
    </source>
</evidence>
<accession>A0ABD2YJA7</accession>
<feature type="short sequence motif" description="LXXLL motif" evidence="3">
    <location>
        <begin position="327"/>
        <end position="331"/>
    </location>
</feature>
<proteinExistence type="inferred from homology"/>
<gene>
    <name evidence="5" type="ORF">ACH5RR_031020</name>
</gene>
<evidence type="ECO:0000256" key="1">
    <source>
        <dbReference type="ARBA" id="ARBA00023015"/>
    </source>
</evidence>
<dbReference type="PANTHER" id="PTHR31636">
    <property type="entry name" value="OSJNBA0084A10.13 PROTEIN-RELATED"/>
    <property type="match status" value="1"/>
</dbReference>
<protein>
    <submittedName>
        <fullName evidence="5">Uncharacterized protein</fullName>
    </submittedName>
</protein>
<dbReference type="AlphaFoldDB" id="A0ABD2YJA7"/>
<dbReference type="PROSITE" id="PS50985">
    <property type="entry name" value="GRAS"/>
    <property type="match status" value="1"/>
</dbReference>
<keyword evidence="6" id="KW-1185">Reference proteome</keyword>
<organism evidence="5 6">
    <name type="scientific">Cinchona calisaya</name>
    <dbReference type="NCBI Taxonomy" id="153742"/>
    <lineage>
        <taxon>Eukaryota</taxon>
        <taxon>Viridiplantae</taxon>
        <taxon>Streptophyta</taxon>
        <taxon>Embryophyta</taxon>
        <taxon>Tracheophyta</taxon>
        <taxon>Spermatophyta</taxon>
        <taxon>Magnoliopsida</taxon>
        <taxon>eudicotyledons</taxon>
        <taxon>Gunneridae</taxon>
        <taxon>Pentapetalae</taxon>
        <taxon>asterids</taxon>
        <taxon>lamiids</taxon>
        <taxon>Gentianales</taxon>
        <taxon>Rubiaceae</taxon>
        <taxon>Cinchonoideae</taxon>
        <taxon>Cinchoneae</taxon>
        <taxon>Cinchona</taxon>
    </lineage>
</organism>
<dbReference type="Proteomes" id="UP001630127">
    <property type="component" value="Unassembled WGS sequence"/>
</dbReference>
<keyword evidence="2" id="KW-0804">Transcription</keyword>
<comment type="caution">
    <text evidence="3">Lacks conserved residue(s) required for the propagation of feature annotation.</text>
</comment>
<dbReference type="Pfam" id="PF03514">
    <property type="entry name" value="GRAS"/>
    <property type="match status" value="1"/>
</dbReference>
<feature type="region of interest" description="Disordered" evidence="4">
    <location>
        <begin position="1"/>
        <end position="34"/>
    </location>
</feature>
<reference evidence="5 6" key="1">
    <citation type="submission" date="2024-11" db="EMBL/GenBank/DDBJ databases">
        <title>A near-complete genome assembly of Cinchona calisaya.</title>
        <authorList>
            <person name="Lian D.C."/>
            <person name="Zhao X.W."/>
            <person name="Wei L."/>
        </authorList>
    </citation>
    <scope>NUCLEOTIDE SEQUENCE [LARGE SCALE GENOMIC DNA]</scope>
    <source>
        <tissue evidence="5">Nenye</tissue>
    </source>
</reference>
<keyword evidence="1" id="KW-0805">Transcription regulation</keyword>
<sequence length="427" mass="48248">MKTGNEMDFPHSGESKSSQISDPPEVKKTKPRPPLESFQLLKAYESNVKCLKRRKLNEQIVISSDLPSNSSSSWEQLSTGSIMKIARTRLLQDKGLIANSTLPNLRFKVFEDNDVHELALLLQASAENVANLKYDRVRKLLTMCRQSASMNGNPVQRIAYYFADALQKRVDQETGKFSSGLAGNNGKPMDTEKVLARLHPAIIRCAQKLPFTQVTQFAGVQAILDAVASAKRIHLIDLGIKYGSQWTIIMQALAVRHECAIDLLKITAVGTSEKRLEETGKWLSSFADTMNLPFSFKTVVSDLKDLKEDSFELNAGEVVAVYSDQRLWSLLAWTSHLESLLENLKKLKPRVMVVIEAEANTHVPNFSDRFNETLVFCSSMFDCLEACMDRDNPFRSLSEGEYLREMIQNIVTKEGEERIHRHQKIKH</sequence>